<protein>
    <submittedName>
        <fullName evidence="1">Uncharacterized protein</fullName>
    </submittedName>
</protein>
<organism evidence="1 2">
    <name type="scientific">Ensete ventricosum</name>
    <name type="common">Abyssinian banana</name>
    <name type="synonym">Musa ensete</name>
    <dbReference type="NCBI Taxonomy" id="4639"/>
    <lineage>
        <taxon>Eukaryota</taxon>
        <taxon>Viridiplantae</taxon>
        <taxon>Streptophyta</taxon>
        <taxon>Embryophyta</taxon>
        <taxon>Tracheophyta</taxon>
        <taxon>Spermatophyta</taxon>
        <taxon>Magnoliopsida</taxon>
        <taxon>Liliopsida</taxon>
        <taxon>Zingiberales</taxon>
        <taxon>Musaceae</taxon>
        <taxon>Ensete</taxon>
    </lineage>
</organism>
<keyword evidence="2" id="KW-1185">Reference proteome</keyword>
<reference evidence="1 2" key="1">
    <citation type="submission" date="2022-12" db="EMBL/GenBank/DDBJ databases">
        <title>Chromosome-scale assembly of the Ensete ventricosum genome.</title>
        <authorList>
            <person name="Dussert Y."/>
            <person name="Stocks J."/>
            <person name="Wendawek A."/>
            <person name="Woldeyes F."/>
            <person name="Nichols R.A."/>
            <person name="Borrell J.S."/>
        </authorList>
    </citation>
    <scope>NUCLEOTIDE SEQUENCE [LARGE SCALE GENOMIC DNA]</scope>
    <source>
        <strain evidence="2">cv. Maze</strain>
        <tissue evidence="1">Seeds</tissue>
    </source>
</reference>
<evidence type="ECO:0000313" key="2">
    <source>
        <dbReference type="Proteomes" id="UP001222027"/>
    </source>
</evidence>
<proteinExistence type="predicted"/>
<dbReference type="EMBL" id="JAQQAF010000009">
    <property type="protein sequence ID" value="KAJ8461734.1"/>
    <property type="molecule type" value="Genomic_DNA"/>
</dbReference>
<dbReference type="AlphaFoldDB" id="A0AAV8PXL0"/>
<comment type="caution">
    <text evidence="1">The sequence shown here is derived from an EMBL/GenBank/DDBJ whole genome shotgun (WGS) entry which is preliminary data.</text>
</comment>
<evidence type="ECO:0000313" key="1">
    <source>
        <dbReference type="EMBL" id="KAJ8461734.1"/>
    </source>
</evidence>
<sequence length="84" mass="9767">MLSPTLLAMRRQIVLKGTLNMEINFHKEMVNLNARLIAFEIIEEFPQQYAFLINDYITYLGNSGKFPTYAFFVWHGNVVPSLII</sequence>
<name>A0AAV8PXL0_ENSVE</name>
<dbReference type="Proteomes" id="UP001222027">
    <property type="component" value="Unassembled WGS sequence"/>
</dbReference>
<gene>
    <name evidence="1" type="ORF">OPV22_034660</name>
</gene>
<accession>A0AAV8PXL0</accession>